<keyword evidence="9" id="KW-0539">Nucleus</keyword>
<dbReference type="Pfam" id="PF01530">
    <property type="entry name" value="zf-C2HC"/>
    <property type="match status" value="2"/>
</dbReference>
<evidence type="ECO:0000256" key="6">
    <source>
        <dbReference type="ARBA" id="ARBA00022833"/>
    </source>
</evidence>
<keyword evidence="11" id="KW-1185">Reference proteome</keyword>
<evidence type="ECO:0000256" key="1">
    <source>
        <dbReference type="ARBA" id="ARBA00004123"/>
    </source>
</evidence>
<evidence type="ECO:0000313" key="12">
    <source>
        <dbReference type="WBParaSite" id="TREG1_9290.1"/>
    </source>
</evidence>
<accession>A0AA85KKK6</accession>
<evidence type="ECO:0008006" key="13">
    <source>
        <dbReference type="Google" id="ProtNLM"/>
    </source>
</evidence>
<dbReference type="Gene3D" id="4.10.320.30">
    <property type="match status" value="2"/>
</dbReference>
<feature type="compositionally biased region" description="Polar residues" evidence="10">
    <location>
        <begin position="85"/>
        <end position="96"/>
    </location>
</feature>
<evidence type="ECO:0000256" key="2">
    <source>
        <dbReference type="ARBA" id="ARBA00010194"/>
    </source>
</evidence>
<feature type="region of interest" description="Disordered" evidence="10">
    <location>
        <begin position="145"/>
        <end position="179"/>
    </location>
</feature>
<dbReference type="PROSITE" id="PS51802">
    <property type="entry name" value="ZF_CCHHC"/>
    <property type="match status" value="2"/>
</dbReference>
<feature type="region of interest" description="Disordered" evidence="10">
    <location>
        <begin position="253"/>
        <end position="307"/>
    </location>
</feature>
<keyword evidence="8" id="KW-0804">Transcription</keyword>
<feature type="region of interest" description="Disordered" evidence="10">
    <location>
        <begin position="498"/>
        <end position="533"/>
    </location>
</feature>
<dbReference type="GO" id="GO:0000978">
    <property type="term" value="F:RNA polymerase II cis-regulatory region sequence-specific DNA binding"/>
    <property type="evidence" value="ECO:0007669"/>
    <property type="project" value="TreeGrafter"/>
</dbReference>
<evidence type="ECO:0000256" key="5">
    <source>
        <dbReference type="ARBA" id="ARBA00022771"/>
    </source>
</evidence>
<keyword evidence="4" id="KW-0677">Repeat</keyword>
<sequence>MFMNNNNQLEDVFSEPAFKSMTISYGHVSPVSRHSALLYDSLNDGNEMDSSIKFNAMKQNDSSIFMNSLELNNINSLKHSKTKSKITNDTSVTHQLSSKKSENNKKGNHLVSYLIDIESDQSRIMGSNKTIYHDNENKDRSVYDVANESSNCPSPSSASSTSEIHKQEVKNSYGHSSGQNFQKQISFKMKSIQVTKKGRNTEGRCPIRDCDGTGHATGLYSYHRSVSGCPRKDRASVAELALYHQTLHCPTPGCTGRGHVNNNRSSHRSFSGCPLASRNRNRQSKRPVSPQKIESRHKSSSNLISGNEIDMSYPKKYCPLTGLSSKLSLDNPSVPTIVSPLLQSPALFNGSQQFNGKLMSNFDVNFPLHNLNRTVATDSNNLTSECNDTISKSIYDILPNFINTTHFSNLINCPTQSNSTNINIDKGGSLLNNSQILCSMFNSSGLNRSLDEKSSDFNTKQSFIFSNSMQLKDMSFTGCLDDPVFNFTMTQRSVLQNANPNQTQNRILSKPAETSCSVSGSSSISNSSGSSNSDTMFPKSIITAQINCVSENSPIDKQNLFINQYLPSQVIHLCSDLTKNYSTPNMLHTETKFECPIDLSLHSRNQMDETCKSSFNLDKVPTVNITNRSFEIGSLCPELHDSKRQHSEDLSVSTTLMNNDGVNIDSLHSSKTYDHINLINSKYPMNVQPSRNSNLSLNENMIGTSMISSIKQLREDENFLASMGCLNLLQSKSNFETANILFAFN</sequence>
<keyword evidence="5" id="KW-0863">Zinc-finger</keyword>
<dbReference type="PANTHER" id="PTHR10816:SF15">
    <property type="entry name" value="MYELIN TRANSCRIPTION FACTOR 1-LIKE PROTEIN"/>
    <property type="match status" value="1"/>
</dbReference>
<dbReference type="GO" id="GO:0008270">
    <property type="term" value="F:zinc ion binding"/>
    <property type="evidence" value="ECO:0007669"/>
    <property type="project" value="UniProtKB-KW"/>
</dbReference>
<reference evidence="11" key="1">
    <citation type="submission" date="2022-06" db="EMBL/GenBank/DDBJ databases">
        <authorList>
            <person name="Berger JAMES D."/>
            <person name="Berger JAMES D."/>
        </authorList>
    </citation>
    <scope>NUCLEOTIDE SEQUENCE [LARGE SCALE GENOMIC DNA]</scope>
</reference>
<comment type="similarity">
    <text evidence="2">Belongs to the MYT1 family.</text>
</comment>
<keyword evidence="7" id="KW-0805">Transcription regulation</keyword>
<evidence type="ECO:0000256" key="3">
    <source>
        <dbReference type="ARBA" id="ARBA00022723"/>
    </source>
</evidence>
<protein>
    <recommendedName>
        <fullName evidence="13">Myelin transcription factor 1 domain-containing protein</fullName>
    </recommendedName>
</protein>
<dbReference type="InterPro" id="IPR036060">
    <property type="entry name" value="Znf_C2H2C_sf"/>
</dbReference>
<keyword evidence="6" id="KW-0862">Zinc</keyword>
<feature type="compositionally biased region" description="Low complexity" evidence="10">
    <location>
        <begin position="146"/>
        <end position="162"/>
    </location>
</feature>
<feature type="region of interest" description="Disordered" evidence="10">
    <location>
        <begin position="82"/>
        <end position="105"/>
    </location>
</feature>
<feature type="compositionally biased region" description="Polar residues" evidence="10">
    <location>
        <begin position="498"/>
        <end position="507"/>
    </location>
</feature>
<evidence type="ECO:0000313" key="11">
    <source>
        <dbReference type="Proteomes" id="UP000050795"/>
    </source>
</evidence>
<feature type="compositionally biased region" description="Low complexity" evidence="10">
    <location>
        <begin position="515"/>
        <end position="533"/>
    </location>
</feature>
<evidence type="ECO:0000256" key="4">
    <source>
        <dbReference type="ARBA" id="ARBA00022737"/>
    </source>
</evidence>
<dbReference type="Proteomes" id="UP000050795">
    <property type="component" value="Unassembled WGS sequence"/>
</dbReference>
<dbReference type="GO" id="GO:0007399">
    <property type="term" value="P:nervous system development"/>
    <property type="evidence" value="ECO:0007669"/>
    <property type="project" value="UniProtKB-KW"/>
</dbReference>
<evidence type="ECO:0000256" key="7">
    <source>
        <dbReference type="ARBA" id="ARBA00023015"/>
    </source>
</evidence>
<reference evidence="12" key="2">
    <citation type="submission" date="2023-11" db="UniProtKB">
        <authorList>
            <consortium name="WormBaseParasite"/>
        </authorList>
    </citation>
    <scope>IDENTIFICATION</scope>
</reference>
<name>A0AA85KKK6_TRIRE</name>
<evidence type="ECO:0000256" key="8">
    <source>
        <dbReference type="ARBA" id="ARBA00023163"/>
    </source>
</evidence>
<organism evidence="11 12">
    <name type="scientific">Trichobilharzia regenti</name>
    <name type="common">Nasal bird schistosome</name>
    <dbReference type="NCBI Taxonomy" id="157069"/>
    <lineage>
        <taxon>Eukaryota</taxon>
        <taxon>Metazoa</taxon>
        <taxon>Spiralia</taxon>
        <taxon>Lophotrochozoa</taxon>
        <taxon>Platyhelminthes</taxon>
        <taxon>Trematoda</taxon>
        <taxon>Digenea</taxon>
        <taxon>Strigeidida</taxon>
        <taxon>Schistosomatoidea</taxon>
        <taxon>Schistosomatidae</taxon>
        <taxon>Trichobilharzia</taxon>
    </lineage>
</organism>
<evidence type="ECO:0000256" key="9">
    <source>
        <dbReference type="ARBA" id="ARBA00023242"/>
    </source>
</evidence>
<dbReference type="FunFam" id="4.10.320.30:FF:000001">
    <property type="entry name" value="Myelin transcription factor 1-like, a"/>
    <property type="match status" value="2"/>
</dbReference>
<dbReference type="AlphaFoldDB" id="A0AA85KKK6"/>
<dbReference type="GO" id="GO:0005634">
    <property type="term" value="C:nucleus"/>
    <property type="evidence" value="ECO:0007669"/>
    <property type="project" value="UniProtKB-SubCell"/>
</dbReference>
<keyword evidence="3" id="KW-0479">Metal-binding</keyword>
<dbReference type="InterPro" id="IPR002515">
    <property type="entry name" value="Znf_C2H2C"/>
</dbReference>
<dbReference type="SUPFAM" id="SSF103637">
    <property type="entry name" value="CCHHC domain"/>
    <property type="match status" value="2"/>
</dbReference>
<dbReference type="PANTHER" id="PTHR10816">
    <property type="entry name" value="MYELIN TRANSCRIPTION FACTOR 1-RELATED"/>
    <property type="match status" value="1"/>
</dbReference>
<dbReference type="WBParaSite" id="TREG1_9290.1">
    <property type="protein sequence ID" value="TREG1_9290.1"/>
    <property type="gene ID" value="TREG1_9290"/>
</dbReference>
<dbReference type="GO" id="GO:0000981">
    <property type="term" value="F:DNA-binding transcription factor activity, RNA polymerase II-specific"/>
    <property type="evidence" value="ECO:0007669"/>
    <property type="project" value="TreeGrafter"/>
</dbReference>
<proteinExistence type="inferred from homology"/>
<evidence type="ECO:0000256" key="10">
    <source>
        <dbReference type="SAM" id="MobiDB-lite"/>
    </source>
</evidence>
<comment type="subcellular location">
    <subcellularLocation>
        <location evidence="1">Nucleus</location>
    </subcellularLocation>
</comment>